<dbReference type="EMBL" id="CP072754">
    <property type="protein sequence ID" value="QUC18421.1"/>
    <property type="molecule type" value="Genomic_DNA"/>
</dbReference>
<dbReference type="KEGG" id="uvi:66063440"/>
<sequence>MGREASKRVLSRLGDGDGDGDSDSDRSQSTTGEEAGEDSSGSSDAMTHIAKLATPLSPRRLEAP</sequence>
<evidence type="ECO:0000313" key="3">
    <source>
        <dbReference type="Proteomes" id="UP000027002"/>
    </source>
</evidence>
<protein>
    <submittedName>
        <fullName evidence="2">Uncharacterized protein</fullName>
    </submittedName>
</protein>
<feature type="compositionally biased region" description="Low complexity" evidence="1">
    <location>
        <begin position="27"/>
        <end position="45"/>
    </location>
</feature>
<organism evidence="2 3">
    <name type="scientific">Ustilaginoidea virens</name>
    <name type="common">Rice false smut fungus</name>
    <name type="synonym">Villosiclava virens</name>
    <dbReference type="NCBI Taxonomy" id="1159556"/>
    <lineage>
        <taxon>Eukaryota</taxon>
        <taxon>Fungi</taxon>
        <taxon>Dikarya</taxon>
        <taxon>Ascomycota</taxon>
        <taxon>Pezizomycotina</taxon>
        <taxon>Sordariomycetes</taxon>
        <taxon>Hypocreomycetidae</taxon>
        <taxon>Hypocreales</taxon>
        <taxon>Clavicipitaceae</taxon>
        <taxon>Ustilaginoidea</taxon>
    </lineage>
</organism>
<name>A0A8E5MG19_USTVR</name>
<dbReference type="AlphaFoldDB" id="A0A8E5MG19"/>
<gene>
    <name evidence="2" type="ORF">UV8b_02662</name>
</gene>
<dbReference type="RefSeq" id="XP_042996094.1">
    <property type="nucleotide sequence ID" value="XM_043140160.1"/>
</dbReference>
<dbReference type="GeneID" id="66063440"/>
<proteinExistence type="predicted"/>
<dbReference type="Proteomes" id="UP000027002">
    <property type="component" value="Chromosome 2"/>
</dbReference>
<evidence type="ECO:0000256" key="1">
    <source>
        <dbReference type="SAM" id="MobiDB-lite"/>
    </source>
</evidence>
<feature type="region of interest" description="Disordered" evidence="1">
    <location>
        <begin position="1"/>
        <end position="64"/>
    </location>
</feature>
<reference evidence="2" key="1">
    <citation type="submission" date="2020-03" db="EMBL/GenBank/DDBJ databases">
        <title>A mixture of massive structural variations and highly conserved coding sequences in Ustilaginoidea virens genome.</title>
        <authorList>
            <person name="Zhang K."/>
            <person name="Zhao Z."/>
            <person name="Zhang Z."/>
            <person name="Li Y."/>
            <person name="Hsiang T."/>
            <person name="Sun W."/>
        </authorList>
    </citation>
    <scope>NUCLEOTIDE SEQUENCE</scope>
    <source>
        <strain evidence="2">UV-8b</strain>
    </source>
</reference>
<accession>A0A8E5MG19</accession>
<evidence type="ECO:0000313" key="2">
    <source>
        <dbReference type="EMBL" id="QUC18421.1"/>
    </source>
</evidence>
<keyword evidence="3" id="KW-1185">Reference proteome</keyword>